<dbReference type="AlphaFoldDB" id="A0A0G9H667"/>
<reference evidence="10 11" key="1">
    <citation type="journal article" date="2015" name="Antonie Van Leeuwenhoek">
        <title>A phylogenomic and molecular marker based taxonomic framework for the order Xanthomonadales: proposal to transfer the families Algiphilaceae and Solimonadaceae to the order Nevskiales ord. nov. and to create a new family within the order Xanthomonadales, the family Rhodanobacteraceae fam. nov., containing the genus Rhodanobacter and its closest relatives.</title>
        <authorList>
            <person name="Naushad S."/>
            <person name="Adeolu M."/>
            <person name="Wong S."/>
            <person name="Sohail M."/>
            <person name="Schellhorn H.E."/>
            <person name="Gupta R.S."/>
        </authorList>
    </citation>
    <scope>NUCLEOTIDE SEQUENCE [LARGE SCALE GENOMIC DNA]</scope>
    <source>
        <strain evidence="10 11">DSM 16301</strain>
    </source>
</reference>
<gene>
    <name evidence="10" type="ORF">Y882_03325</name>
</gene>
<evidence type="ECO:0000313" key="10">
    <source>
        <dbReference type="EMBL" id="KLD65320.1"/>
    </source>
</evidence>
<dbReference type="InterPro" id="IPR005673">
    <property type="entry name" value="ABC_phos-bd_PstS"/>
</dbReference>
<dbReference type="GO" id="GO:0042301">
    <property type="term" value="F:phosphate ion binding"/>
    <property type="evidence" value="ECO:0007669"/>
    <property type="project" value="InterPro"/>
</dbReference>
<dbReference type="InterPro" id="IPR024370">
    <property type="entry name" value="PBP_domain"/>
</dbReference>
<dbReference type="EMBL" id="JPLA01000008">
    <property type="protein sequence ID" value="KLD65320.1"/>
    <property type="molecule type" value="Genomic_DNA"/>
</dbReference>
<evidence type="ECO:0000259" key="9">
    <source>
        <dbReference type="Pfam" id="PF12849"/>
    </source>
</evidence>
<evidence type="ECO:0000256" key="3">
    <source>
        <dbReference type="ARBA" id="ARBA00011529"/>
    </source>
</evidence>
<dbReference type="Proteomes" id="UP000035481">
    <property type="component" value="Unassembled WGS sequence"/>
</dbReference>
<dbReference type="GO" id="GO:0035435">
    <property type="term" value="P:phosphate ion transmembrane transport"/>
    <property type="evidence" value="ECO:0007669"/>
    <property type="project" value="InterPro"/>
</dbReference>
<dbReference type="STRING" id="1440762.Y882_03325"/>
<feature type="domain" description="PBP" evidence="9">
    <location>
        <begin position="21"/>
        <end position="304"/>
    </location>
</feature>
<comment type="similarity">
    <text evidence="2 7">Belongs to the PstS family.</text>
</comment>
<evidence type="ECO:0000256" key="2">
    <source>
        <dbReference type="ARBA" id="ARBA00008725"/>
    </source>
</evidence>
<dbReference type="PANTHER" id="PTHR42996:SF1">
    <property type="entry name" value="PHOSPHATE-BINDING PROTEIN PSTS"/>
    <property type="match status" value="1"/>
</dbReference>
<evidence type="ECO:0000256" key="8">
    <source>
        <dbReference type="SAM" id="SignalP"/>
    </source>
</evidence>
<dbReference type="NCBIfam" id="NF008171">
    <property type="entry name" value="PRK10918.1"/>
    <property type="match status" value="1"/>
</dbReference>
<keyword evidence="5 7" id="KW-0813">Transport</keyword>
<dbReference type="PATRIC" id="fig|1440762.4.peg.3613"/>
<organism evidence="10 11">
    <name type="scientific">Dyella japonica DSM 16301</name>
    <dbReference type="NCBI Taxonomy" id="1440762"/>
    <lineage>
        <taxon>Bacteria</taxon>
        <taxon>Pseudomonadati</taxon>
        <taxon>Pseudomonadota</taxon>
        <taxon>Gammaproteobacteria</taxon>
        <taxon>Lysobacterales</taxon>
        <taxon>Rhodanobacteraceae</taxon>
        <taxon>Dyella</taxon>
    </lineage>
</organism>
<dbReference type="SUPFAM" id="SSF53850">
    <property type="entry name" value="Periplasmic binding protein-like II"/>
    <property type="match status" value="1"/>
</dbReference>
<feature type="chain" id="PRO_5002577134" description="Phosphate-binding protein PstS" evidence="8">
    <location>
        <begin position="23"/>
        <end position="337"/>
    </location>
</feature>
<proteinExistence type="inferred from homology"/>
<evidence type="ECO:0000256" key="1">
    <source>
        <dbReference type="ARBA" id="ARBA00002841"/>
    </source>
</evidence>
<keyword evidence="6 7" id="KW-0592">Phosphate transport</keyword>
<dbReference type="Pfam" id="PF12849">
    <property type="entry name" value="PBP_like_2"/>
    <property type="match status" value="1"/>
</dbReference>
<sequence length="337" mass="35588">MTRIGTAAVFATASLFAIGAQATDITGAGSSFVYPVLSKWSAGYAEKTGNKLNYQSVGSGAGVAQIKEGTIDFGATDAPVKAEDLAQFGLGQFPVVVGGIVPVVNIPGVEAGQVKLDGTTLADIFLGKITMWNDPRIAAMNAGVNLPSKKITVVHRSDGSGTSFNFTNYLSKVSTDWASKVKFGTAVEWPTGVGGKGNEGVSQYVKQIVGSIGYVEYAYAVKNKISWVNLKNAAGQVVAPSAEAFAAAAATADWGSAKDFNVIMTNASGAQAWPITATTWVVMYKKPKNAEHTKVAFEFFKWALENGQKDAASLDYVALPDTLVKKIEAYWGTEYKH</sequence>
<dbReference type="Gene3D" id="3.40.190.10">
    <property type="entry name" value="Periplasmic binding protein-like II"/>
    <property type="match status" value="2"/>
</dbReference>
<keyword evidence="8" id="KW-0732">Signal</keyword>
<comment type="caution">
    <text evidence="10">The sequence shown here is derived from an EMBL/GenBank/DDBJ whole genome shotgun (WGS) entry which is preliminary data.</text>
</comment>
<evidence type="ECO:0000256" key="6">
    <source>
        <dbReference type="ARBA" id="ARBA00022592"/>
    </source>
</evidence>
<dbReference type="CDD" id="cd13565">
    <property type="entry name" value="PBP2_PstS"/>
    <property type="match status" value="1"/>
</dbReference>
<evidence type="ECO:0000313" key="11">
    <source>
        <dbReference type="Proteomes" id="UP000035481"/>
    </source>
</evidence>
<dbReference type="GO" id="GO:0043190">
    <property type="term" value="C:ATP-binding cassette (ABC) transporter complex"/>
    <property type="evidence" value="ECO:0007669"/>
    <property type="project" value="InterPro"/>
</dbReference>
<dbReference type="InterPro" id="IPR050962">
    <property type="entry name" value="Phosphate-bind_PstS"/>
</dbReference>
<name>A0A0G9H667_9GAMM</name>
<evidence type="ECO:0000256" key="5">
    <source>
        <dbReference type="ARBA" id="ARBA00022448"/>
    </source>
</evidence>
<dbReference type="PANTHER" id="PTHR42996">
    <property type="entry name" value="PHOSPHATE-BINDING PROTEIN PSTS"/>
    <property type="match status" value="1"/>
</dbReference>
<evidence type="ECO:0000256" key="4">
    <source>
        <dbReference type="ARBA" id="ARBA00021889"/>
    </source>
</evidence>
<feature type="signal peptide" evidence="8">
    <location>
        <begin position="1"/>
        <end position="22"/>
    </location>
</feature>
<evidence type="ECO:0000256" key="7">
    <source>
        <dbReference type="PIRNR" id="PIRNR002756"/>
    </source>
</evidence>
<accession>A0A0G9H667</accession>
<protein>
    <recommendedName>
        <fullName evidence="4 7">Phosphate-binding protein PstS</fullName>
    </recommendedName>
</protein>
<comment type="subunit">
    <text evidence="3 7">The complex is composed of two ATP-binding proteins (PstB), two transmembrane proteins (PstC and PstA) and a solute-binding protein (PstS).</text>
</comment>
<dbReference type="PIRSF" id="PIRSF002756">
    <property type="entry name" value="PstS"/>
    <property type="match status" value="1"/>
</dbReference>
<comment type="function">
    <text evidence="1 7">Part of the ABC transporter complex PstSACB involved in phosphate import.</text>
</comment>
<dbReference type="NCBIfam" id="TIGR00975">
    <property type="entry name" value="3a0107s03"/>
    <property type="match status" value="1"/>
</dbReference>